<gene>
    <name evidence="1" type="ORF">MILVUS5_LOCUS37027</name>
</gene>
<accession>A0ACB0LYZ7</accession>
<protein>
    <submittedName>
        <fullName evidence="1">Uncharacterized protein</fullName>
    </submittedName>
</protein>
<sequence length="241" mass="26931">MGSKWEIEKFTGKNDFGLWKVKVQAILTQQKCVEALFGISNMPNTLSNAEKSEMNDKALSVIILCLADNVLREVAKEKTAAAMWTKLDALYMTKSLAHKQCLKERLFFFRMVENKPVSLENLKDALLYGKEGTITLDEVQSALRTKELTKLRDLRVDDSAEGLNVMRDRSENDGRGKGKKYGSKSRPKGDNGGRFRCFYCQDSGHFKKDCPQRRGSGSSSAHVAVDEEEGYESAGALIVTS</sequence>
<dbReference type="Proteomes" id="UP001177021">
    <property type="component" value="Unassembled WGS sequence"/>
</dbReference>
<evidence type="ECO:0000313" key="2">
    <source>
        <dbReference type="Proteomes" id="UP001177021"/>
    </source>
</evidence>
<dbReference type="EMBL" id="CASHSV030000716">
    <property type="protein sequence ID" value="CAJ2673591.1"/>
    <property type="molecule type" value="Genomic_DNA"/>
</dbReference>
<keyword evidence="2" id="KW-1185">Reference proteome</keyword>
<evidence type="ECO:0000313" key="1">
    <source>
        <dbReference type="EMBL" id="CAJ2673591.1"/>
    </source>
</evidence>
<name>A0ACB0LYZ7_TRIPR</name>
<comment type="caution">
    <text evidence="1">The sequence shown here is derived from an EMBL/GenBank/DDBJ whole genome shotgun (WGS) entry which is preliminary data.</text>
</comment>
<proteinExistence type="predicted"/>
<reference evidence="1" key="1">
    <citation type="submission" date="2023-10" db="EMBL/GenBank/DDBJ databases">
        <authorList>
            <person name="Rodriguez Cubillos JULIANA M."/>
            <person name="De Vega J."/>
        </authorList>
    </citation>
    <scope>NUCLEOTIDE SEQUENCE</scope>
</reference>
<organism evidence="1 2">
    <name type="scientific">Trifolium pratense</name>
    <name type="common">Red clover</name>
    <dbReference type="NCBI Taxonomy" id="57577"/>
    <lineage>
        <taxon>Eukaryota</taxon>
        <taxon>Viridiplantae</taxon>
        <taxon>Streptophyta</taxon>
        <taxon>Embryophyta</taxon>
        <taxon>Tracheophyta</taxon>
        <taxon>Spermatophyta</taxon>
        <taxon>Magnoliopsida</taxon>
        <taxon>eudicotyledons</taxon>
        <taxon>Gunneridae</taxon>
        <taxon>Pentapetalae</taxon>
        <taxon>rosids</taxon>
        <taxon>fabids</taxon>
        <taxon>Fabales</taxon>
        <taxon>Fabaceae</taxon>
        <taxon>Papilionoideae</taxon>
        <taxon>50 kb inversion clade</taxon>
        <taxon>NPAAA clade</taxon>
        <taxon>Hologalegina</taxon>
        <taxon>IRL clade</taxon>
        <taxon>Trifolieae</taxon>
        <taxon>Trifolium</taxon>
    </lineage>
</organism>